<accession>A0A915JGN2</accession>
<dbReference type="InterPro" id="IPR044136">
    <property type="entry name" value="Lys-tRNA-ligase_II_N"/>
</dbReference>
<feature type="region of interest" description="Disordered" evidence="11">
    <location>
        <begin position="1"/>
        <end position="55"/>
    </location>
</feature>
<evidence type="ECO:0000256" key="1">
    <source>
        <dbReference type="ARBA" id="ARBA00008226"/>
    </source>
</evidence>
<evidence type="ECO:0000259" key="12">
    <source>
        <dbReference type="Pfam" id="PF00152"/>
    </source>
</evidence>
<sequence length="260" mass="30206">MDTVVDNDTAEKQLSKNAKKRKEKEEKKLKEKLEKSALKQNEPTSGGNDLAKNKDDAMSEKDYYNHRVDMIKQWRQNGDEPYPHKFRVSIGLSSFVQKYECLKPEEHIENDILSVAGRVHAKRESSQKLIFYDIRGEGVCLQIMANARIYEGSVERFAVDNAKIRRGDILGVRGYPARTKTGELSVIPLSVQVLTPSLHPLPQMHFGLRDQETRYRRRYLDLIMNESVKRTFVQRARLISYMRKFFDSLGFLEVGLHIRM</sequence>
<dbReference type="CDD" id="cd04322">
    <property type="entry name" value="LysRS_N"/>
    <property type="match status" value="1"/>
</dbReference>
<dbReference type="GO" id="GO:0005524">
    <property type="term" value="F:ATP binding"/>
    <property type="evidence" value="ECO:0007669"/>
    <property type="project" value="UniProtKB-KW"/>
</dbReference>
<dbReference type="EC" id="6.1.1.6" evidence="2"/>
<dbReference type="SUPFAM" id="SSF55681">
    <property type="entry name" value="Class II aaRS and biotin synthetases"/>
    <property type="match status" value="1"/>
</dbReference>
<organism evidence="14 15">
    <name type="scientific">Romanomermis culicivorax</name>
    <name type="common">Nematode worm</name>
    <dbReference type="NCBI Taxonomy" id="13658"/>
    <lineage>
        <taxon>Eukaryota</taxon>
        <taxon>Metazoa</taxon>
        <taxon>Ecdysozoa</taxon>
        <taxon>Nematoda</taxon>
        <taxon>Enoplea</taxon>
        <taxon>Dorylaimia</taxon>
        <taxon>Mermithida</taxon>
        <taxon>Mermithoidea</taxon>
        <taxon>Mermithidae</taxon>
        <taxon>Romanomermis</taxon>
    </lineage>
</organism>
<dbReference type="Pfam" id="PF01336">
    <property type="entry name" value="tRNA_anti-codon"/>
    <property type="match status" value="1"/>
</dbReference>
<dbReference type="GO" id="GO:0000049">
    <property type="term" value="F:tRNA binding"/>
    <property type="evidence" value="ECO:0007669"/>
    <property type="project" value="TreeGrafter"/>
</dbReference>
<dbReference type="WBParaSite" id="nRc.2.0.1.t24873-RA">
    <property type="protein sequence ID" value="nRc.2.0.1.t24873-RA"/>
    <property type="gene ID" value="nRc.2.0.1.g24873"/>
</dbReference>
<dbReference type="GO" id="GO:0017101">
    <property type="term" value="C:aminoacyl-tRNA synthetase multienzyme complex"/>
    <property type="evidence" value="ECO:0007669"/>
    <property type="project" value="TreeGrafter"/>
</dbReference>
<dbReference type="PANTHER" id="PTHR42918">
    <property type="entry name" value="LYSYL-TRNA SYNTHETASE"/>
    <property type="match status" value="1"/>
</dbReference>
<dbReference type="GO" id="GO:0005829">
    <property type="term" value="C:cytosol"/>
    <property type="evidence" value="ECO:0007669"/>
    <property type="project" value="TreeGrafter"/>
</dbReference>
<dbReference type="GO" id="GO:0006430">
    <property type="term" value="P:lysyl-tRNA aminoacylation"/>
    <property type="evidence" value="ECO:0007669"/>
    <property type="project" value="TreeGrafter"/>
</dbReference>
<reference evidence="15" key="1">
    <citation type="submission" date="2022-11" db="UniProtKB">
        <authorList>
            <consortium name="WormBaseParasite"/>
        </authorList>
    </citation>
    <scope>IDENTIFICATION</scope>
</reference>
<evidence type="ECO:0000313" key="15">
    <source>
        <dbReference type="WBParaSite" id="nRc.2.0.1.t24873-RA"/>
    </source>
</evidence>
<dbReference type="OMA" id="HTFHITI"/>
<evidence type="ECO:0000256" key="11">
    <source>
        <dbReference type="SAM" id="MobiDB-lite"/>
    </source>
</evidence>
<dbReference type="PANTHER" id="PTHR42918:SF9">
    <property type="entry name" value="LYSINE--TRNA LIGASE"/>
    <property type="match status" value="1"/>
</dbReference>
<dbReference type="Pfam" id="PF00152">
    <property type="entry name" value="tRNA-synt_2"/>
    <property type="match status" value="1"/>
</dbReference>
<dbReference type="SUPFAM" id="SSF50249">
    <property type="entry name" value="Nucleic acid-binding proteins"/>
    <property type="match status" value="1"/>
</dbReference>
<feature type="domain" description="Aminoacyl-tRNA synthetase class II (D/K/N)" evidence="12">
    <location>
        <begin position="210"/>
        <end position="254"/>
    </location>
</feature>
<evidence type="ECO:0000256" key="6">
    <source>
        <dbReference type="ARBA" id="ARBA00022840"/>
    </source>
</evidence>
<dbReference type="FunFam" id="2.40.50.140:FF:000050">
    <property type="entry name" value="Lysine--tRNA ligase"/>
    <property type="match status" value="1"/>
</dbReference>
<feature type="compositionally biased region" description="Basic and acidic residues" evidence="11">
    <location>
        <begin position="23"/>
        <end position="37"/>
    </location>
</feature>
<dbReference type="AlphaFoldDB" id="A0A915JGN2"/>
<comment type="catalytic activity">
    <reaction evidence="10">
        <text>tRNA(Lys) + L-lysine + ATP = L-lysyl-tRNA(Lys) + AMP + diphosphate</text>
        <dbReference type="Rhea" id="RHEA:20792"/>
        <dbReference type="Rhea" id="RHEA-COMP:9696"/>
        <dbReference type="Rhea" id="RHEA-COMP:9697"/>
        <dbReference type="ChEBI" id="CHEBI:30616"/>
        <dbReference type="ChEBI" id="CHEBI:32551"/>
        <dbReference type="ChEBI" id="CHEBI:33019"/>
        <dbReference type="ChEBI" id="CHEBI:78442"/>
        <dbReference type="ChEBI" id="CHEBI:78529"/>
        <dbReference type="ChEBI" id="CHEBI:456215"/>
        <dbReference type="EC" id="6.1.1.6"/>
    </reaction>
</comment>
<evidence type="ECO:0000256" key="5">
    <source>
        <dbReference type="ARBA" id="ARBA00022741"/>
    </source>
</evidence>
<dbReference type="Proteomes" id="UP000887565">
    <property type="component" value="Unplaced"/>
</dbReference>
<dbReference type="Gene3D" id="2.40.50.140">
    <property type="entry name" value="Nucleic acid-binding proteins"/>
    <property type="match status" value="1"/>
</dbReference>
<dbReference type="InterPro" id="IPR004364">
    <property type="entry name" value="Aa-tRNA-synt_II"/>
</dbReference>
<evidence type="ECO:0000259" key="13">
    <source>
        <dbReference type="Pfam" id="PF01336"/>
    </source>
</evidence>
<keyword evidence="5" id="KW-0547">Nucleotide-binding</keyword>
<feature type="domain" description="OB" evidence="13">
    <location>
        <begin position="114"/>
        <end position="194"/>
    </location>
</feature>
<dbReference type="GO" id="GO:0004824">
    <property type="term" value="F:lysine-tRNA ligase activity"/>
    <property type="evidence" value="ECO:0007669"/>
    <property type="project" value="UniProtKB-EC"/>
</dbReference>
<dbReference type="GO" id="GO:0005739">
    <property type="term" value="C:mitochondrion"/>
    <property type="evidence" value="ECO:0007669"/>
    <property type="project" value="TreeGrafter"/>
</dbReference>
<evidence type="ECO:0000313" key="14">
    <source>
        <dbReference type="Proteomes" id="UP000887565"/>
    </source>
</evidence>
<keyword evidence="7" id="KW-0648">Protein biosynthesis</keyword>
<keyword evidence="6" id="KW-0067">ATP-binding</keyword>
<dbReference type="InterPro" id="IPR045864">
    <property type="entry name" value="aa-tRNA-synth_II/BPL/LPL"/>
</dbReference>
<proteinExistence type="inferred from homology"/>
<evidence type="ECO:0000256" key="7">
    <source>
        <dbReference type="ARBA" id="ARBA00022917"/>
    </source>
</evidence>
<evidence type="ECO:0000256" key="3">
    <source>
        <dbReference type="ARBA" id="ARBA00015745"/>
    </source>
</evidence>
<evidence type="ECO:0000256" key="8">
    <source>
        <dbReference type="ARBA" id="ARBA00023146"/>
    </source>
</evidence>
<keyword evidence="8" id="KW-0030">Aminoacyl-tRNA synthetase</keyword>
<evidence type="ECO:0000256" key="9">
    <source>
        <dbReference type="ARBA" id="ARBA00030563"/>
    </source>
</evidence>
<dbReference type="InterPro" id="IPR004365">
    <property type="entry name" value="NA-bd_OB_tRNA"/>
</dbReference>
<evidence type="ECO:0000256" key="4">
    <source>
        <dbReference type="ARBA" id="ARBA00022598"/>
    </source>
</evidence>
<keyword evidence="4" id="KW-0436">Ligase</keyword>
<keyword evidence="14" id="KW-1185">Reference proteome</keyword>
<comment type="similarity">
    <text evidence="1">Belongs to the class-II aminoacyl-tRNA synthetase family.</text>
</comment>
<evidence type="ECO:0000256" key="2">
    <source>
        <dbReference type="ARBA" id="ARBA00013166"/>
    </source>
</evidence>
<protein>
    <recommendedName>
        <fullName evidence="3">Lysine--tRNA ligase</fullName>
        <ecNumber evidence="2">6.1.1.6</ecNumber>
    </recommendedName>
    <alternativeName>
        <fullName evidence="9">Lysyl-tRNA synthetase</fullName>
    </alternativeName>
</protein>
<dbReference type="Gene3D" id="3.30.930.10">
    <property type="entry name" value="Bira Bifunctional Protein, Domain 2"/>
    <property type="match status" value="1"/>
</dbReference>
<name>A0A915JGN2_ROMCU</name>
<dbReference type="InterPro" id="IPR012340">
    <property type="entry name" value="NA-bd_OB-fold"/>
</dbReference>
<evidence type="ECO:0000256" key="10">
    <source>
        <dbReference type="ARBA" id="ARBA00048573"/>
    </source>
</evidence>